<sequence>MCTVLILRRPGAPWPLLLAANRDERIDRIADPPGPWWADRPGVIGGRDRSAGGSWMAIGPAGVVAAVLNRPGSLGPAPGKASRGGLPLLAADVDSAEAGAAALAALDAGAYRPFNALVADRMRAFFVAGLGHGHPVVTELAEGLTMVTSAGPNDTTNPRIARHLPRFTTAAPPEPPDWGAWPRLLADSRGAPGAQLHVLPREGFGTVSSSLLALGAEGGRAWRFHKTGEPWAEVPLPPSQP</sequence>
<gene>
    <name evidence="1" type="ORF">C8P66_12328</name>
</gene>
<dbReference type="EMBL" id="QKYU01000023">
    <property type="protein sequence ID" value="PZW40821.1"/>
    <property type="molecule type" value="Genomic_DNA"/>
</dbReference>
<dbReference type="PANTHER" id="PTHR17985">
    <property type="entry name" value="SER/THR-RICH PROTEIN T10 IN DGCR REGION"/>
    <property type="match status" value="1"/>
</dbReference>
<dbReference type="Pfam" id="PF05742">
    <property type="entry name" value="TANGO2"/>
    <property type="match status" value="1"/>
</dbReference>
<dbReference type="InterPro" id="IPR008551">
    <property type="entry name" value="TANGO2"/>
</dbReference>
<evidence type="ECO:0000313" key="2">
    <source>
        <dbReference type="Proteomes" id="UP000249688"/>
    </source>
</evidence>
<protein>
    <submittedName>
        <fullName evidence="1">Transport and Golgi organization protein 2</fullName>
    </submittedName>
</protein>
<dbReference type="RefSeq" id="WP_111399683.1">
    <property type="nucleotide sequence ID" value="NZ_QKYU01000023.1"/>
</dbReference>
<dbReference type="Proteomes" id="UP000249688">
    <property type="component" value="Unassembled WGS sequence"/>
</dbReference>
<name>A0A2W7I1J9_9PROT</name>
<dbReference type="OrthoDB" id="4380123at2"/>
<dbReference type="PANTHER" id="PTHR17985:SF8">
    <property type="entry name" value="TRANSPORT AND GOLGI ORGANIZATION PROTEIN 2 HOMOLOG"/>
    <property type="match status" value="1"/>
</dbReference>
<dbReference type="AlphaFoldDB" id="A0A2W7I1J9"/>
<reference evidence="1 2" key="1">
    <citation type="submission" date="2018-06" db="EMBL/GenBank/DDBJ databases">
        <title>Genomic Encyclopedia of Archaeal and Bacterial Type Strains, Phase II (KMG-II): from individual species to whole genera.</title>
        <authorList>
            <person name="Goeker M."/>
        </authorList>
    </citation>
    <scope>NUCLEOTIDE SEQUENCE [LARGE SCALE GENOMIC DNA]</scope>
    <source>
        <strain evidence="1 2">DSM 24525</strain>
    </source>
</reference>
<evidence type="ECO:0000313" key="1">
    <source>
        <dbReference type="EMBL" id="PZW40821.1"/>
    </source>
</evidence>
<comment type="caution">
    <text evidence="1">The sequence shown here is derived from an EMBL/GenBank/DDBJ whole genome shotgun (WGS) entry which is preliminary data.</text>
</comment>
<organism evidence="1 2">
    <name type="scientific">Humitalea rosea</name>
    <dbReference type="NCBI Taxonomy" id="990373"/>
    <lineage>
        <taxon>Bacteria</taxon>
        <taxon>Pseudomonadati</taxon>
        <taxon>Pseudomonadota</taxon>
        <taxon>Alphaproteobacteria</taxon>
        <taxon>Acetobacterales</taxon>
        <taxon>Roseomonadaceae</taxon>
        <taxon>Humitalea</taxon>
    </lineage>
</organism>
<accession>A0A2W7I1J9</accession>
<proteinExistence type="predicted"/>
<keyword evidence="2" id="KW-1185">Reference proteome</keyword>